<accession>K1SX31</accession>
<feature type="non-terminal residue" evidence="1">
    <location>
        <position position="1"/>
    </location>
</feature>
<name>K1SX31_9ZZZZ</name>
<protein>
    <recommendedName>
        <fullName evidence="2">SusC/RagA family TonB-linked outer membrane protein</fullName>
    </recommendedName>
</protein>
<evidence type="ECO:0000313" key="1">
    <source>
        <dbReference type="EMBL" id="EKC59909.1"/>
    </source>
</evidence>
<dbReference type="EMBL" id="AJWZ01006396">
    <property type="protein sequence ID" value="EKC59909.1"/>
    <property type="molecule type" value="Genomic_DNA"/>
</dbReference>
<gene>
    <name evidence="1" type="ORF">OBE_09237</name>
</gene>
<reference evidence="1" key="1">
    <citation type="journal article" date="2013" name="Environ. Microbiol.">
        <title>Microbiota from the distal guts of lean and obese adolescents exhibit partial functional redundancy besides clear differences in community structure.</title>
        <authorList>
            <person name="Ferrer M."/>
            <person name="Ruiz A."/>
            <person name="Lanza F."/>
            <person name="Haange S.B."/>
            <person name="Oberbach A."/>
            <person name="Till H."/>
            <person name="Bargiela R."/>
            <person name="Campoy C."/>
            <person name="Segura M.T."/>
            <person name="Richter M."/>
            <person name="von Bergen M."/>
            <person name="Seifert J."/>
            <person name="Suarez A."/>
        </authorList>
    </citation>
    <scope>NUCLEOTIDE SEQUENCE</scope>
</reference>
<organism evidence="1">
    <name type="scientific">human gut metagenome</name>
    <dbReference type="NCBI Taxonomy" id="408170"/>
    <lineage>
        <taxon>unclassified sequences</taxon>
        <taxon>metagenomes</taxon>
        <taxon>organismal metagenomes</taxon>
    </lineage>
</organism>
<proteinExistence type="predicted"/>
<dbReference type="AlphaFoldDB" id="K1SX31"/>
<comment type="caution">
    <text evidence="1">The sequence shown here is derived from an EMBL/GenBank/DDBJ whole genome shotgun (WGS) entry which is preliminary data.</text>
</comment>
<sequence length="71" mass="7905">SATLAYNVPLKENKYVKAARVYLSGTNLFTITGYKGLDPELTNSDVQASGIDWRDKYPSIRTFTLGVNLTF</sequence>
<evidence type="ECO:0008006" key="2">
    <source>
        <dbReference type="Google" id="ProtNLM"/>
    </source>
</evidence>